<feature type="compositionally biased region" description="Pro residues" evidence="1">
    <location>
        <begin position="211"/>
        <end position="231"/>
    </location>
</feature>
<comment type="caution">
    <text evidence="3">The sequence shown here is derived from an EMBL/GenBank/DDBJ whole genome shotgun (WGS) entry which is preliminary data.</text>
</comment>
<evidence type="ECO:0000313" key="4">
    <source>
        <dbReference type="Proteomes" id="UP001221838"/>
    </source>
</evidence>
<keyword evidence="4" id="KW-1185">Reference proteome</keyword>
<name>A0ABT5D3D4_9BACT</name>
<protein>
    <recommendedName>
        <fullName evidence="5">Thrombospondin type 3 repeat-containing protein</fullName>
    </recommendedName>
</protein>
<proteinExistence type="predicted"/>
<feature type="signal peptide" evidence="2">
    <location>
        <begin position="1"/>
        <end position="25"/>
    </location>
</feature>
<accession>A0ABT5D3D4</accession>
<feature type="chain" id="PRO_5046075750" description="Thrombospondin type 3 repeat-containing protein" evidence="2">
    <location>
        <begin position="26"/>
        <end position="1465"/>
    </location>
</feature>
<evidence type="ECO:0000256" key="2">
    <source>
        <dbReference type="SAM" id="SignalP"/>
    </source>
</evidence>
<gene>
    <name evidence="3" type="ORF">POL68_03670</name>
</gene>
<sequence>MQAIPFFRPWFRRFWSVLWTLAVTAACGNGGLPGEELPAETDTRTAEQPLVFSSPMSFDELRGLPLPPSTMDLTVQELLRILPTPRYSELRTVLQTKHQPTDKVRLLASYARDYPVFLKGNQVLLPNADGVFATQSPVTTVATLTPSACNSTHVCASLYEAGMEAQPYAALVLVAHRVELAGPVETGGTSLLIATGEFVSHGHPLRTSPGARPPPPPPPQETPGQPRPPAPNGRNGRKAGQFLLYANVLNGVRVNTTGEPGEAGTDGLPGEAGPISHTITGNHTLDPMVSCSTDAMVKEAQQGGNGGKAGASGDILVRYTSLIGRGPVRDFNKAGNVTPEQCFADGELHCQSLRCRWNPSIALCDLRSEADNVQCADGIDNDHNGFTDCQDYACSKNPHVTVCPDAAWSPLMKEVSAEACSDGKDNDGDGKTDCLDPQCGVRAFCQESRPSNSEYSEQACLNGVDDDGDGYTDCQDYGCQNYSTVPGCGTGGEGGEEACGDHRDNDGDGLGDCQDPGCAGTSVCSLGPDLALTRGTEEATQISCTDGLDNDLDGAVDCADRECQVNPRVTVCGTERTLLNCTDGLDNDGDGKVDCADSGCANNPYVKLCEPQYYPFLDESTSATCSDHQDNDGDGFADCHDFQCLNNPLASGVCSPQENTVAACSDGVDNDNDGKVDCAEDSCSQNPFHGDLLCRGQSQTYHQVSQAVPYNGRYTDLEAEFISPAASGGRAGKKGARDYVQVTVVVQAPPGSCEHYDDYLCQPRNELRNCYVGASANAGTVGAAGAAGKQHNPLRVSRRDVDMLRALLAPQTWRVGAAHGNALFKRGELSRAAFHYTQDSMEMGGILAHAKLDCDAVPTGKPFPEVYLHGALCSVYRQDLMRLNFLRSQRNFYGLAKDTPFNPHVRYEQRRSEFNTLYGVLDSSVSQWLSLSNGVQLSAWMQQNATQLDNEVTELGAELIVADQRLNVAVASMNALQQSMDNRKAAIQVLTEDIQTTDQRIVDKYKAQNKGFGEFVLDLVGSLTAAYGGQFLTDLAGQAVDALWGEVKKGFESESSATPVPGAGPASHEEDSLVSGLWDALAEAATKAAASKPFKDELKKGGTELWDIVSGNQESPPRSLVADEVKKEILSQSQVEITLDLMDLQAQVSKARAEYRLALMERDTVLLRQRNAVAARNALQSILSFGTGTELTAFEQILMGQQVYATAVRTLDQLIFRYWELVRLAEYQSLPFDPATGQSAIPADFLNQYDFNLLTYPQMQTRLVQLDALATHAVQSQTEYARTVPGASFSALNAGELERLKSLGDLPTLYPSLVGARFQITASDLATSPGLAARNGHRIRNVRVNLVTAAGTQTSVPAFLVRDTLDSFMLGNYVAEFELVNRDRFPNGNPRSVLHYLQFSACVSAPPPLTSACSVAPGGSSPASNSFYDRSLLGEWMLVLDANSHAALGTVQEAQIVFDVTGTII</sequence>
<reference evidence="3 4" key="1">
    <citation type="submission" date="2022-11" db="EMBL/GenBank/DDBJ databases">
        <title>Minimal conservation of predation-associated metabolite biosynthetic gene clusters underscores biosynthetic potential of Myxococcota including descriptions for ten novel species: Archangium lansinium sp. nov., Myxococcus landrumus sp. nov., Nannocystis bai.</title>
        <authorList>
            <person name="Ahearne A."/>
            <person name="Stevens C."/>
            <person name="Dowd S."/>
        </authorList>
    </citation>
    <scope>NUCLEOTIDE SEQUENCE [LARGE SCALE GENOMIC DNA]</scope>
    <source>
        <strain evidence="3 4">NCWAL01</strain>
    </source>
</reference>
<dbReference type="NCBIfam" id="NF033662">
    <property type="entry name" value="acid_disulf_rpt"/>
    <property type="match status" value="1"/>
</dbReference>
<evidence type="ECO:0000313" key="3">
    <source>
        <dbReference type="EMBL" id="MDC0707559.1"/>
    </source>
</evidence>
<keyword evidence="2" id="KW-0732">Signal</keyword>
<dbReference type="RefSeq" id="WP_272134791.1">
    <property type="nucleotide sequence ID" value="NZ_JAQNDM010000002.1"/>
</dbReference>
<organism evidence="3 4">
    <name type="scientific">Stigmatella ashevillensis</name>
    <dbReference type="NCBI Taxonomy" id="2995309"/>
    <lineage>
        <taxon>Bacteria</taxon>
        <taxon>Pseudomonadati</taxon>
        <taxon>Myxococcota</taxon>
        <taxon>Myxococcia</taxon>
        <taxon>Myxococcales</taxon>
        <taxon>Cystobacterineae</taxon>
        <taxon>Archangiaceae</taxon>
        <taxon>Stigmatella</taxon>
    </lineage>
</organism>
<dbReference type="Proteomes" id="UP001221838">
    <property type="component" value="Unassembled WGS sequence"/>
</dbReference>
<evidence type="ECO:0008006" key="5">
    <source>
        <dbReference type="Google" id="ProtNLM"/>
    </source>
</evidence>
<feature type="region of interest" description="Disordered" evidence="1">
    <location>
        <begin position="200"/>
        <end position="237"/>
    </location>
</feature>
<dbReference type="EMBL" id="JAQNDM010000002">
    <property type="protein sequence ID" value="MDC0707559.1"/>
    <property type="molecule type" value="Genomic_DNA"/>
</dbReference>
<evidence type="ECO:0000256" key="1">
    <source>
        <dbReference type="SAM" id="MobiDB-lite"/>
    </source>
</evidence>